<sequence>MKKFTATSILALTLLLGVSSSAFAATYSDVEPNNTVATASHFAAADGNQITGDLNGSDPQDYYTFTAQKTQKMRFQISYSKAGGQFLRLKVGTSVTSETIDYVDVNLVAGTTYTIRIDPFVTNTSVGSSYNVYTYALTN</sequence>
<dbReference type="Gene3D" id="2.60.120.380">
    <property type="match status" value="1"/>
</dbReference>
<dbReference type="EMBL" id="RHHQ01000011">
    <property type="protein sequence ID" value="RNB87666.1"/>
    <property type="molecule type" value="Genomic_DNA"/>
</dbReference>
<gene>
    <name evidence="2" type="ORF">EDM56_13900</name>
</gene>
<dbReference type="RefSeq" id="WP_122918508.1">
    <property type="nucleotide sequence ID" value="NZ_RHHQ01000011.1"/>
</dbReference>
<proteinExistence type="predicted"/>
<name>A0A3M8DI23_9BACL</name>
<evidence type="ECO:0000313" key="2">
    <source>
        <dbReference type="EMBL" id="RNB87666.1"/>
    </source>
</evidence>
<keyword evidence="3" id="KW-1185">Reference proteome</keyword>
<feature type="chain" id="PRO_5018299400" evidence="1">
    <location>
        <begin position="25"/>
        <end position="139"/>
    </location>
</feature>
<dbReference type="Proteomes" id="UP000271031">
    <property type="component" value="Unassembled WGS sequence"/>
</dbReference>
<dbReference type="AlphaFoldDB" id="A0A3M8DI23"/>
<protein>
    <submittedName>
        <fullName evidence="2">Uncharacterized protein</fullName>
    </submittedName>
</protein>
<dbReference type="OrthoDB" id="2469110at2"/>
<dbReference type="SUPFAM" id="SSF89260">
    <property type="entry name" value="Collagen-binding domain"/>
    <property type="match status" value="1"/>
</dbReference>
<reference evidence="2 3" key="1">
    <citation type="submission" date="2018-10" db="EMBL/GenBank/DDBJ databases">
        <title>Phylogenomics of Brevibacillus.</title>
        <authorList>
            <person name="Dunlap C."/>
        </authorList>
    </citation>
    <scope>NUCLEOTIDE SEQUENCE [LARGE SCALE GENOMIC DNA]</scope>
    <source>
        <strain evidence="2 3">JCM 15716</strain>
    </source>
</reference>
<evidence type="ECO:0000256" key="1">
    <source>
        <dbReference type="SAM" id="SignalP"/>
    </source>
</evidence>
<accession>A0A3M8DI23</accession>
<comment type="caution">
    <text evidence="2">The sequence shown here is derived from an EMBL/GenBank/DDBJ whole genome shotgun (WGS) entry which is preliminary data.</text>
</comment>
<feature type="signal peptide" evidence="1">
    <location>
        <begin position="1"/>
        <end position="24"/>
    </location>
</feature>
<keyword evidence="1" id="KW-0732">Signal</keyword>
<organism evidence="2 3">
    <name type="scientific">Brevibacillus fluminis</name>
    <dbReference type="NCBI Taxonomy" id="511487"/>
    <lineage>
        <taxon>Bacteria</taxon>
        <taxon>Bacillati</taxon>
        <taxon>Bacillota</taxon>
        <taxon>Bacilli</taxon>
        <taxon>Bacillales</taxon>
        <taxon>Paenibacillaceae</taxon>
        <taxon>Brevibacillus</taxon>
    </lineage>
</organism>
<evidence type="ECO:0000313" key="3">
    <source>
        <dbReference type="Proteomes" id="UP000271031"/>
    </source>
</evidence>